<protein>
    <recommendedName>
        <fullName evidence="1">Agglutinin domain-containing protein</fullName>
    </recommendedName>
</protein>
<feature type="domain" description="Agglutinin" evidence="1">
    <location>
        <begin position="1"/>
        <end position="150"/>
    </location>
</feature>
<dbReference type="AlphaFoldDB" id="A0A7J7C249"/>
<dbReference type="InterPro" id="IPR008998">
    <property type="entry name" value="Agglutinin"/>
</dbReference>
<proteinExistence type="predicted"/>
<evidence type="ECO:0000313" key="2">
    <source>
        <dbReference type="EMBL" id="KAF5728230.1"/>
    </source>
</evidence>
<dbReference type="Proteomes" id="UP000593562">
    <property type="component" value="Unassembled WGS sequence"/>
</dbReference>
<dbReference type="SMART" id="SM00791">
    <property type="entry name" value="Agglutinin"/>
    <property type="match status" value="2"/>
</dbReference>
<feature type="domain" description="Agglutinin" evidence="1">
    <location>
        <begin position="155"/>
        <end position="292"/>
    </location>
</feature>
<accession>A0A7J7C249</accession>
<sequence length="472" mass="53241">MALPRFIVLKATYNKKYLRYLDRDGVDHGYLGFTEEDVISPYAKHQVEMAKCEKGLVNIRCCYNNKFWARASESTEWVSATADKPEEDKSKWSCTLFKVIYVNPDADIIRLRHIQLDHDACESCGYGSWLNAKALGVDISDKRNEFTVIDWESLLILPKHITLKGDNGMYLSSRLIHGDNCLRFDSCDIGDAAVKHTVFTNGDGSISIKSDYFGKYWELDCKNKGVYADAEGTVTDKATYFMPIRVGNNVIALRNLITNDFCNRLVTDSDFDSVLLSSASNINKLARFEVEEAVLSRRIYNISFRLDEARIYNENKVSMASGEAVNMTQDSNTVNLKLSYTETKSSTWNNSVGVNAGVKTTIVTGIPFIFEGKVEVSLEGSYTHEWGGSVTSTNEVETMYTATVPKENTVRVSLMATQGTCDVPFSYTQRDTLFDGRKITYDKDDGLYTGINCYHFNYKSEAEKQSCMTFIK</sequence>
<dbReference type="Pfam" id="PF07468">
    <property type="entry name" value="Agglutinin"/>
    <property type="match status" value="2"/>
</dbReference>
<dbReference type="Gene3D" id="2.80.10.50">
    <property type="match status" value="2"/>
</dbReference>
<dbReference type="PANTHER" id="PTHR39244:SF5">
    <property type="entry name" value="NATTERIN-3-LIKE"/>
    <property type="match status" value="1"/>
</dbReference>
<name>A0A7J7C249_TRIWF</name>
<organism evidence="2 3">
    <name type="scientific">Tripterygium wilfordii</name>
    <name type="common">Thunder God vine</name>
    <dbReference type="NCBI Taxonomy" id="458696"/>
    <lineage>
        <taxon>Eukaryota</taxon>
        <taxon>Viridiplantae</taxon>
        <taxon>Streptophyta</taxon>
        <taxon>Embryophyta</taxon>
        <taxon>Tracheophyta</taxon>
        <taxon>Spermatophyta</taxon>
        <taxon>Magnoliopsida</taxon>
        <taxon>eudicotyledons</taxon>
        <taxon>Gunneridae</taxon>
        <taxon>Pentapetalae</taxon>
        <taxon>rosids</taxon>
        <taxon>fabids</taxon>
        <taxon>Celastrales</taxon>
        <taxon>Celastraceae</taxon>
        <taxon>Tripterygium</taxon>
    </lineage>
</organism>
<dbReference type="SUPFAM" id="SSF50382">
    <property type="entry name" value="Agglutinin"/>
    <property type="match status" value="2"/>
</dbReference>
<dbReference type="Pfam" id="PF03318">
    <property type="entry name" value="ETX_MTX2"/>
    <property type="match status" value="1"/>
</dbReference>
<dbReference type="CDD" id="cd00257">
    <property type="entry name" value="beta-trefoil_FSCN-like"/>
    <property type="match status" value="1"/>
</dbReference>
<keyword evidence="3" id="KW-1185">Reference proteome</keyword>
<dbReference type="SUPFAM" id="SSF56973">
    <property type="entry name" value="Aerolisin/ETX pore-forming domain"/>
    <property type="match status" value="1"/>
</dbReference>
<comment type="caution">
    <text evidence="2">The sequence shown here is derived from an EMBL/GenBank/DDBJ whole genome shotgun (WGS) entry which is preliminary data.</text>
</comment>
<gene>
    <name evidence="2" type="ORF">HS088_TW21G00375</name>
</gene>
<dbReference type="InterPro" id="IPR053237">
    <property type="entry name" value="Natterin_C"/>
</dbReference>
<evidence type="ECO:0000313" key="3">
    <source>
        <dbReference type="Proteomes" id="UP000593562"/>
    </source>
</evidence>
<reference evidence="2 3" key="1">
    <citation type="journal article" date="2020" name="Nat. Commun.">
        <title>Genome of Tripterygium wilfordii and identification of cytochrome P450 involved in triptolide biosynthesis.</title>
        <authorList>
            <person name="Tu L."/>
            <person name="Su P."/>
            <person name="Zhang Z."/>
            <person name="Gao L."/>
            <person name="Wang J."/>
            <person name="Hu T."/>
            <person name="Zhou J."/>
            <person name="Zhang Y."/>
            <person name="Zhao Y."/>
            <person name="Liu Y."/>
            <person name="Song Y."/>
            <person name="Tong Y."/>
            <person name="Lu Y."/>
            <person name="Yang J."/>
            <person name="Xu C."/>
            <person name="Jia M."/>
            <person name="Peters R.J."/>
            <person name="Huang L."/>
            <person name="Gao W."/>
        </authorList>
    </citation>
    <scope>NUCLEOTIDE SEQUENCE [LARGE SCALE GENOMIC DNA]</scope>
    <source>
        <strain evidence="3">cv. XIE 37</strain>
        <tissue evidence="2">Leaf</tissue>
    </source>
</reference>
<dbReference type="Gene3D" id="2.170.15.10">
    <property type="entry name" value="Proaerolysin, chain A, domain 3"/>
    <property type="match status" value="1"/>
</dbReference>
<dbReference type="CDD" id="cd20216">
    <property type="entry name" value="PFM_HFR-2-like"/>
    <property type="match status" value="1"/>
</dbReference>
<dbReference type="PANTHER" id="PTHR39244">
    <property type="entry name" value="NATTERIN-4"/>
    <property type="match status" value="1"/>
</dbReference>
<dbReference type="InterPro" id="IPR036242">
    <property type="entry name" value="Agglutinin_dom_sf"/>
</dbReference>
<dbReference type="EMBL" id="JAAARO010000021">
    <property type="protein sequence ID" value="KAF5728230.1"/>
    <property type="molecule type" value="Genomic_DNA"/>
</dbReference>
<dbReference type="InParanoid" id="A0A7J7C249"/>
<dbReference type="InterPro" id="IPR004991">
    <property type="entry name" value="Aerolysin-like"/>
</dbReference>
<evidence type="ECO:0000259" key="1">
    <source>
        <dbReference type="SMART" id="SM00791"/>
    </source>
</evidence>